<keyword evidence="1" id="KW-0472">Membrane</keyword>
<evidence type="ECO:0000256" key="1">
    <source>
        <dbReference type="SAM" id="Phobius"/>
    </source>
</evidence>
<accession>A0A6J4JDQ4</accession>
<keyword evidence="1" id="KW-1133">Transmembrane helix</keyword>
<organism evidence="2">
    <name type="scientific">uncultured Mycobacteriales bacterium</name>
    <dbReference type="NCBI Taxonomy" id="581187"/>
    <lineage>
        <taxon>Bacteria</taxon>
        <taxon>Bacillati</taxon>
        <taxon>Actinomycetota</taxon>
        <taxon>Actinomycetes</taxon>
        <taxon>Mycobacteriales</taxon>
        <taxon>environmental samples</taxon>
    </lineage>
</organism>
<feature type="transmembrane region" description="Helical" evidence="1">
    <location>
        <begin position="162"/>
        <end position="183"/>
    </location>
</feature>
<name>A0A6J4JDQ4_9ACTN</name>
<feature type="transmembrane region" description="Helical" evidence="1">
    <location>
        <begin position="72"/>
        <end position="92"/>
    </location>
</feature>
<protein>
    <recommendedName>
        <fullName evidence="3">Integral membrane protein</fullName>
    </recommendedName>
</protein>
<evidence type="ECO:0000313" key="2">
    <source>
        <dbReference type="EMBL" id="CAA9273922.1"/>
    </source>
</evidence>
<feature type="transmembrane region" description="Helical" evidence="1">
    <location>
        <begin position="27"/>
        <end position="45"/>
    </location>
</feature>
<sequence>MSVSDDSAHIREISAHQVLTVPVRRRWLLVPLVAGLVLCAVSFGWQRAKAGGWQPLSEQLDSILNVDNDLSVLNWLTTSLFLLAAVGALVLAVTWRRRWWFVAAFLGFVSLDEAVGLHDPLQKAVERQLDAGGVRAVGVALLALLAGVLVIRFLLSLPRPAAWRLAAVAMLIALAAVGVDALGPDLTDDPGRRLEDWYIVKATLEETCELCASVVALDAVFVAALFSRAIPRPVGKGGNQPR</sequence>
<proteinExistence type="predicted"/>
<feature type="transmembrane region" description="Helical" evidence="1">
    <location>
        <begin position="137"/>
        <end position="155"/>
    </location>
</feature>
<dbReference type="AlphaFoldDB" id="A0A6J4JDQ4"/>
<dbReference type="EMBL" id="CADCTP010000280">
    <property type="protein sequence ID" value="CAA9273922.1"/>
    <property type="molecule type" value="Genomic_DNA"/>
</dbReference>
<reference evidence="2" key="1">
    <citation type="submission" date="2020-02" db="EMBL/GenBank/DDBJ databases">
        <authorList>
            <person name="Meier V. D."/>
        </authorList>
    </citation>
    <scope>NUCLEOTIDE SEQUENCE</scope>
    <source>
        <strain evidence="2">AVDCRST_MAG41</strain>
    </source>
</reference>
<keyword evidence="1" id="KW-0812">Transmembrane</keyword>
<feature type="transmembrane region" description="Helical" evidence="1">
    <location>
        <begin position="99"/>
        <end position="117"/>
    </location>
</feature>
<gene>
    <name evidence="2" type="ORF">AVDCRST_MAG41-3155</name>
</gene>
<evidence type="ECO:0008006" key="3">
    <source>
        <dbReference type="Google" id="ProtNLM"/>
    </source>
</evidence>